<keyword evidence="1" id="KW-0433">Leucine-rich repeat</keyword>
<dbReference type="PANTHER" id="PTHR15454">
    <property type="entry name" value="NISCHARIN RELATED"/>
    <property type="match status" value="1"/>
</dbReference>
<organism evidence="3 4">
    <name type="scientific">Paragonimus westermani</name>
    <dbReference type="NCBI Taxonomy" id="34504"/>
    <lineage>
        <taxon>Eukaryota</taxon>
        <taxon>Metazoa</taxon>
        <taxon>Spiralia</taxon>
        <taxon>Lophotrochozoa</taxon>
        <taxon>Platyhelminthes</taxon>
        <taxon>Trematoda</taxon>
        <taxon>Digenea</taxon>
        <taxon>Plagiorchiida</taxon>
        <taxon>Troglotremata</taxon>
        <taxon>Troglotrematidae</taxon>
        <taxon>Paragonimus</taxon>
    </lineage>
</organism>
<dbReference type="Proteomes" id="UP000324629">
    <property type="component" value="Unassembled WGS sequence"/>
</dbReference>
<dbReference type="InterPro" id="IPR003591">
    <property type="entry name" value="Leu-rich_rpt_typical-subtyp"/>
</dbReference>
<dbReference type="PROSITE" id="PS51450">
    <property type="entry name" value="LRR"/>
    <property type="match status" value="3"/>
</dbReference>
<sequence>MYEYTINLTQNQANFSILFVLGVFQVNQTMEHLCGKFPIENKVFCKEVEANSVCSHNLSCLQKSSSDGSFIFGHVHNVDKSVVSPSCLTNFGLLTIVNLSGKHIVDCDFLQDLPAIMRLNLAENRLKTINGLLHCKQIEFVDLSYNNIQQLPPLESLALLKEINLNYNCIKSIEGVWGCGRLKSLSLAHNLLTAVALLGLDLNQIVYGSVDYLDQLENVYTQMQKEHFTSVRPPLLGLSMLRFLDLSYNEGLSSAVSLKLTVEQCAKLQQQYDVTDSVRNFINGGVKFVNYAQENGQGVFPDTISELHLAGCGISLIEGLDNLHRLNVLNLKENQIVDLSSLCVLQPLRLLRQLDLSHNPIREQNLYRPQVVFLIDQLSVLDTTGITVDEKCDTFAFRKLRSQHDNKFGSNFYSFTESTLLFTRMHSLLSKFYSTLQNPNSPYPILALIGPTAAKKSELCRRLVAEFGQFFAHLRCHTDKPWRLSGITTTNASSLPSSNRYSPQNKNVKATLCQELMEDEHYFFVDTETFEKKRARGEFIQTVSLFGNFDLEILAGIA</sequence>
<proteinExistence type="predicted"/>
<protein>
    <recommendedName>
        <fullName evidence="5">Guanylate kinase-like domain-containing protein</fullName>
    </recommendedName>
</protein>
<dbReference type="InterPro" id="IPR001611">
    <property type="entry name" value="Leu-rich_rpt"/>
</dbReference>
<gene>
    <name evidence="3" type="ORF">DEA37_0003717</name>
</gene>
<evidence type="ECO:0008006" key="5">
    <source>
        <dbReference type="Google" id="ProtNLM"/>
    </source>
</evidence>
<dbReference type="SUPFAM" id="SSF52058">
    <property type="entry name" value="L domain-like"/>
    <property type="match status" value="1"/>
</dbReference>
<dbReference type="GO" id="GO:0005737">
    <property type="term" value="C:cytoplasm"/>
    <property type="evidence" value="ECO:0007669"/>
    <property type="project" value="TreeGrafter"/>
</dbReference>
<accession>A0A5J4NKG6</accession>
<dbReference type="GO" id="GO:0009966">
    <property type="term" value="P:regulation of signal transduction"/>
    <property type="evidence" value="ECO:0007669"/>
    <property type="project" value="UniProtKB-ARBA"/>
</dbReference>
<keyword evidence="2" id="KW-0677">Repeat</keyword>
<dbReference type="EMBL" id="QNGE01002222">
    <property type="protein sequence ID" value="KAA3675954.1"/>
    <property type="molecule type" value="Genomic_DNA"/>
</dbReference>
<dbReference type="Gene3D" id="3.40.50.300">
    <property type="entry name" value="P-loop containing nucleotide triphosphate hydrolases"/>
    <property type="match status" value="1"/>
</dbReference>
<evidence type="ECO:0000313" key="4">
    <source>
        <dbReference type="Proteomes" id="UP000324629"/>
    </source>
</evidence>
<dbReference type="PANTHER" id="PTHR15454:SF70">
    <property type="entry name" value="LEUCINE-RICH REPEAT PROTEIN (LRRP)"/>
    <property type="match status" value="1"/>
</dbReference>
<dbReference type="Gene3D" id="3.80.10.10">
    <property type="entry name" value="Ribonuclease Inhibitor"/>
    <property type="match status" value="2"/>
</dbReference>
<dbReference type="SMART" id="SM00369">
    <property type="entry name" value="LRR_TYP"/>
    <property type="match status" value="4"/>
</dbReference>
<keyword evidence="4" id="KW-1185">Reference proteome</keyword>
<dbReference type="InterPro" id="IPR032675">
    <property type="entry name" value="LRR_dom_sf"/>
</dbReference>
<reference evidence="3 4" key="1">
    <citation type="journal article" date="2019" name="Gigascience">
        <title>Whole-genome sequence of the oriental lung fluke Paragonimus westermani.</title>
        <authorList>
            <person name="Oey H."/>
            <person name="Zakrzewski M."/>
            <person name="Narain K."/>
            <person name="Devi K.R."/>
            <person name="Agatsuma T."/>
            <person name="Nawaratna S."/>
            <person name="Gobert G.N."/>
            <person name="Jones M.K."/>
            <person name="Ragan M.A."/>
            <person name="McManus D.P."/>
            <person name="Krause L."/>
        </authorList>
    </citation>
    <scope>NUCLEOTIDE SEQUENCE [LARGE SCALE GENOMIC DNA]</scope>
    <source>
        <strain evidence="3 4">IND2009</strain>
    </source>
</reference>
<evidence type="ECO:0000256" key="2">
    <source>
        <dbReference type="ARBA" id="ARBA00022737"/>
    </source>
</evidence>
<evidence type="ECO:0000256" key="1">
    <source>
        <dbReference type="ARBA" id="ARBA00022614"/>
    </source>
</evidence>
<dbReference type="InterPro" id="IPR027417">
    <property type="entry name" value="P-loop_NTPase"/>
</dbReference>
<dbReference type="AlphaFoldDB" id="A0A5J4NKG6"/>
<name>A0A5J4NKG6_9TREM</name>
<comment type="caution">
    <text evidence="3">The sequence shown here is derived from an EMBL/GenBank/DDBJ whole genome shotgun (WGS) entry which is preliminary data.</text>
</comment>
<evidence type="ECO:0000313" key="3">
    <source>
        <dbReference type="EMBL" id="KAA3675954.1"/>
    </source>
</evidence>